<dbReference type="Proteomes" id="UP001500755">
    <property type="component" value="Unassembled WGS sequence"/>
</dbReference>
<feature type="signal peptide" evidence="1">
    <location>
        <begin position="1"/>
        <end position="26"/>
    </location>
</feature>
<dbReference type="PANTHER" id="PTHR42941">
    <property type="entry name" value="SLL1037 PROTEIN"/>
    <property type="match status" value="1"/>
</dbReference>
<dbReference type="EMBL" id="BAAANO010000009">
    <property type="protein sequence ID" value="GAA2003427.1"/>
    <property type="molecule type" value="Genomic_DNA"/>
</dbReference>
<evidence type="ECO:0000313" key="2">
    <source>
        <dbReference type="EMBL" id="GAA2003427.1"/>
    </source>
</evidence>
<dbReference type="PROSITE" id="PS51257">
    <property type="entry name" value="PROKAR_LIPOPROTEIN"/>
    <property type="match status" value="1"/>
</dbReference>
<gene>
    <name evidence="2" type="ORF">GCM10009755_10570</name>
</gene>
<dbReference type="Gene3D" id="3.40.190.10">
    <property type="entry name" value="Periplasmic binding protein-like II"/>
    <property type="match status" value="2"/>
</dbReference>
<dbReference type="PANTHER" id="PTHR42941:SF1">
    <property type="entry name" value="SLL1037 PROTEIN"/>
    <property type="match status" value="1"/>
</dbReference>
<evidence type="ECO:0000313" key="3">
    <source>
        <dbReference type="Proteomes" id="UP001500755"/>
    </source>
</evidence>
<accession>A0ABP5ENJ3</accession>
<dbReference type="RefSeq" id="WP_344307651.1">
    <property type="nucleotide sequence ID" value="NZ_BAAANO010000009.1"/>
</dbReference>
<dbReference type="SUPFAM" id="SSF53850">
    <property type="entry name" value="Periplasmic binding protein-like II"/>
    <property type="match status" value="1"/>
</dbReference>
<protein>
    <submittedName>
        <fullName evidence="2">TAXI family TRAP transporter solute-binding subunit</fullName>
    </submittedName>
</protein>
<evidence type="ECO:0000256" key="1">
    <source>
        <dbReference type="SAM" id="SignalP"/>
    </source>
</evidence>
<feature type="chain" id="PRO_5045470680" evidence="1">
    <location>
        <begin position="27"/>
        <end position="392"/>
    </location>
</feature>
<comment type="caution">
    <text evidence="2">The sequence shown here is derived from an EMBL/GenBank/DDBJ whole genome shotgun (WGS) entry which is preliminary data.</text>
</comment>
<organism evidence="2 3">
    <name type="scientific">Brevibacterium samyangense</name>
    <dbReference type="NCBI Taxonomy" id="366888"/>
    <lineage>
        <taxon>Bacteria</taxon>
        <taxon>Bacillati</taxon>
        <taxon>Actinomycetota</taxon>
        <taxon>Actinomycetes</taxon>
        <taxon>Micrococcales</taxon>
        <taxon>Brevibacteriaceae</taxon>
        <taxon>Brevibacterium</taxon>
    </lineage>
</organism>
<reference evidence="3" key="1">
    <citation type="journal article" date="2019" name="Int. J. Syst. Evol. Microbiol.">
        <title>The Global Catalogue of Microorganisms (GCM) 10K type strain sequencing project: providing services to taxonomists for standard genome sequencing and annotation.</title>
        <authorList>
            <consortium name="The Broad Institute Genomics Platform"/>
            <consortium name="The Broad Institute Genome Sequencing Center for Infectious Disease"/>
            <person name="Wu L."/>
            <person name="Ma J."/>
        </authorList>
    </citation>
    <scope>NUCLEOTIDE SEQUENCE [LARGE SCALE GENOMIC DNA]</scope>
    <source>
        <strain evidence="3">JCM 14546</strain>
    </source>
</reference>
<name>A0ABP5ENJ3_9MICO</name>
<keyword evidence="3" id="KW-1185">Reference proteome</keyword>
<dbReference type="InterPro" id="IPR011852">
    <property type="entry name" value="TRAP_TAXI"/>
</dbReference>
<keyword evidence="1" id="KW-0732">Signal</keyword>
<sequence length="392" mass="43081">MKMFSRRSVRTLAGAALLATVLTGCGTITKDGEPSTEAPAGVLENGLPRTTVWTGYGVGTSNYSEQAAVAEALIANYDSQVRILGSDTGMGRLTPLRVGQAQIARLSDEAFYAFEGKYEFVSKDWGPQDLRTVWTPPTTVTVGVRAGEGIETLQDLKGKKVPDFIGNPSTQEKIAGVLAYAGLTEDDVRMVPAQYGTQPQMLKDGAIDMVYFGAQSSAIIEVATTVDFDWIDFDGGPEAEKRLQESAPSVVIEEFETPIGKEDGQPVHGPTYSIAMTSYAQYSEDEVYAMVKAFDEGFPAYEKATTTTKDWSMDTIDWTPIVIPHHDGLVRYLEEQGVWTPEMEERNQALIARGETLREGWKTFTAETPEGQWTEKWEEWKAENAPMIPLEG</sequence>
<proteinExistence type="predicted"/>
<dbReference type="NCBIfam" id="TIGR02122">
    <property type="entry name" value="TRAP_TAXI"/>
    <property type="match status" value="1"/>
</dbReference>
<dbReference type="Pfam" id="PF16868">
    <property type="entry name" value="NMT1_3"/>
    <property type="match status" value="1"/>
</dbReference>